<proteinExistence type="predicted"/>
<accession>A0A2G5T2Y9</accession>
<feature type="region of interest" description="Disordered" evidence="1">
    <location>
        <begin position="80"/>
        <end position="104"/>
    </location>
</feature>
<protein>
    <submittedName>
        <fullName evidence="2">Uncharacterized protein</fullName>
    </submittedName>
</protein>
<evidence type="ECO:0000313" key="3">
    <source>
        <dbReference type="Proteomes" id="UP000230233"/>
    </source>
</evidence>
<dbReference type="EMBL" id="PDUG01000006">
    <property type="protein sequence ID" value="PIC21578.1"/>
    <property type="molecule type" value="Genomic_DNA"/>
</dbReference>
<feature type="compositionally biased region" description="Polar residues" evidence="1">
    <location>
        <begin position="80"/>
        <end position="92"/>
    </location>
</feature>
<name>A0A2G5T2Y9_9PELO</name>
<dbReference type="Proteomes" id="UP000230233">
    <property type="component" value="Chromosome X"/>
</dbReference>
<comment type="caution">
    <text evidence="2">The sequence shown here is derived from an EMBL/GenBank/DDBJ whole genome shotgun (WGS) entry which is preliminary data.</text>
</comment>
<feature type="compositionally biased region" description="Low complexity" evidence="1">
    <location>
        <begin position="234"/>
        <end position="278"/>
    </location>
</feature>
<gene>
    <name evidence="2" type="primary">Cnig_chr_X.g26364</name>
    <name evidence="2" type="ORF">B9Z55_026364</name>
</gene>
<evidence type="ECO:0000313" key="2">
    <source>
        <dbReference type="EMBL" id="PIC21578.1"/>
    </source>
</evidence>
<reference evidence="3" key="1">
    <citation type="submission" date="2017-10" db="EMBL/GenBank/DDBJ databases">
        <title>Rapid genome shrinkage in a self-fertile nematode reveals novel sperm competition proteins.</title>
        <authorList>
            <person name="Yin D."/>
            <person name="Schwarz E.M."/>
            <person name="Thomas C.G."/>
            <person name="Felde R.L."/>
            <person name="Korf I.F."/>
            <person name="Cutter A.D."/>
            <person name="Schartner C.M."/>
            <person name="Ralston E.J."/>
            <person name="Meyer B.J."/>
            <person name="Haag E.S."/>
        </authorList>
    </citation>
    <scope>NUCLEOTIDE SEQUENCE [LARGE SCALE GENOMIC DNA]</scope>
    <source>
        <strain evidence="3">JU1422</strain>
    </source>
</reference>
<keyword evidence="3" id="KW-1185">Reference proteome</keyword>
<feature type="compositionally biased region" description="Polar residues" evidence="1">
    <location>
        <begin position="154"/>
        <end position="170"/>
    </location>
</feature>
<dbReference type="AlphaFoldDB" id="A0A2G5T2Y9"/>
<feature type="region of interest" description="Disordered" evidence="1">
    <location>
        <begin position="217"/>
        <end position="286"/>
    </location>
</feature>
<feature type="region of interest" description="Disordered" evidence="1">
    <location>
        <begin position="1"/>
        <end position="29"/>
    </location>
</feature>
<evidence type="ECO:0000256" key="1">
    <source>
        <dbReference type="SAM" id="MobiDB-lite"/>
    </source>
</evidence>
<sequence>MPAPQVQSRKRIRTINLEDEPLDLSPPAKRFPVQQRSSVIFRTPEVQAIEQRSSVSEMQIPSKPVLSVSKLSITPPISSKVETASTDQNSNIATSTSSSSVSPTAVTQKSPIVVLDQIGMPRIQMTEQKNMSSGMQQLLKRVSAASLVSPKDTPPNNHDSLNKSLAKTSRKSSTVLCDQMKILRHKLNAELVPTTIPLAPTIILDTQEMANLKIKKPESIDDSMTQNKKCTPIANPATTPSSSTSNASPDPSRLTSNTESTLSSSNSSANATPSSPTSQNQPEVPISGERLVPFDASRALVSKPNTVPQVTHQVCCDYLNFLEFLALLMSLIERFQRIAAVPQPVPGPFLNPFGQLFPMQGGQKMQVHSNFPMHPAHLPYPAVPGFMGHPGFVPPMMFPPHPQMFHPYHPMPAFPFFHPQIIPPPHMIVPSPVSDIFQPADEVLQYLLNDLKDKELLNRLRHVPEPLPEAFWIGLREDTTAKTRVIENMGSKLCGDFRNCAFMSQAKSEVIGKKHGVSGQVVFFCMQIGLPNV</sequence>
<organism evidence="2 3">
    <name type="scientific">Caenorhabditis nigoni</name>
    <dbReference type="NCBI Taxonomy" id="1611254"/>
    <lineage>
        <taxon>Eukaryota</taxon>
        <taxon>Metazoa</taxon>
        <taxon>Ecdysozoa</taxon>
        <taxon>Nematoda</taxon>
        <taxon>Chromadorea</taxon>
        <taxon>Rhabditida</taxon>
        <taxon>Rhabditina</taxon>
        <taxon>Rhabditomorpha</taxon>
        <taxon>Rhabditoidea</taxon>
        <taxon>Rhabditidae</taxon>
        <taxon>Peloderinae</taxon>
        <taxon>Caenorhabditis</taxon>
    </lineage>
</organism>
<dbReference type="OrthoDB" id="10615065at2759"/>
<feature type="region of interest" description="Disordered" evidence="1">
    <location>
        <begin position="147"/>
        <end position="170"/>
    </location>
</feature>
<feature type="compositionally biased region" description="Low complexity" evidence="1">
    <location>
        <begin position="93"/>
        <end position="104"/>
    </location>
</feature>